<evidence type="ECO:0000256" key="5">
    <source>
        <dbReference type="ARBA" id="ARBA00023136"/>
    </source>
</evidence>
<keyword evidence="2" id="KW-1003">Cell membrane</keyword>
<gene>
    <name evidence="7" type="ORF">BCR44DRAFT_1432228</name>
</gene>
<feature type="transmembrane region" description="Helical" evidence="6">
    <location>
        <begin position="301"/>
        <end position="324"/>
    </location>
</feature>
<feature type="transmembrane region" description="Helical" evidence="6">
    <location>
        <begin position="372"/>
        <end position="393"/>
    </location>
</feature>
<dbReference type="Pfam" id="PF13520">
    <property type="entry name" value="AA_permease_2"/>
    <property type="match status" value="1"/>
</dbReference>
<feature type="transmembrane region" description="Helical" evidence="6">
    <location>
        <begin position="169"/>
        <end position="190"/>
    </location>
</feature>
<name>A0A1Y2HPS6_9FUNG</name>
<keyword evidence="4 6" id="KW-1133">Transmembrane helix</keyword>
<sequence length="451" mass="48498">MTGTSAPTTPAPHSHRFAKAPHLWALGVGAVISGDFFGWQSALIAGFNGLLVTLAITTLLFVLLSFSIAELSTTVVVTCAVIVTGIGSYINQLLGFSSTVGPLWWVLFYVIFVVLNVLGVELSFRIQLGTTLLSVILLLVFYAAAIPQISYEQWVVQQNWQWQGGLDGIIKGLSFTLWFYLGIEELPLAVEDTIEPEKNMPLGLLSSIVTLVILSFCTVVFNSMISPGAAQIALSTSPLLDGYKSVFGDNSTTAAFSWLLIVGLIASFHSFIYVCGRLLYAIARDGYLPSILTKTHASRDTAYVALISGSFIGLAIALLLHFIIGDARLGAVLINLALIGALVSYTFQLVAFIRLRIKEPHRHRPYRSPFGVAGAVICLGLCALALFSIIYSGVQSMDFLWSIIGGVVYFGLGAVYFFYSVKPRVHGVPKAIGEAEPASVESVTANANEAA</sequence>
<dbReference type="AlphaFoldDB" id="A0A1Y2HPS6"/>
<evidence type="ECO:0000256" key="6">
    <source>
        <dbReference type="SAM" id="Phobius"/>
    </source>
</evidence>
<comment type="subcellular location">
    <subcellularLocation>
        <location evidence="1">Cell membrane</location>
        <topology evidence="1">Multi-pass membrane protein</topology>
    </subcellularLocation>
</comment>
<evidence type="ECO:0000313" key="7">
    <source>
        <dbReference type="EMBL" id="ORZ36605.1"/>
    </source>
</evidence>
<feature type="transmembrane region" description="Helical" evidence="6">
    <location>
        <begin position="132"/>
        <end position="149"/>
    </location>
</feature>
<dbReference type="STRING" id="765915.A0A1Y2HPS6"/>
<keyword evidence="5 6" id="KW-0472">Membrane</keyword>
<dbReference type="PIRSF" id="PIRSF006060">
    <property type="entry name" value="AA_transporter"/>
    <property type="match status" value="1"/>
</dbReference>
<dbReference type="InterPro" id="IPR002293">
    <property type="entry name" value="AA/rel_permease1"/>
</dbReference>
<dbReference type="PANTHER" id="PTHR42770:SF7">
    <property type="entry name" value="MEMBRANE PROTEIN"/>
    <property type="match status" value="1"/>
</dbReference>
<dbReference type="PANTHER" id="PTHR42770">
    <property type="entry name" value="AMINO ACID TRANSPORTER-RELATED"/>
    <property type="match status" value="1"/>
</dbReference>
<dbReference type="OrthoDB" id="3900342at2759"/>
<feature type="transmembrane region" description="Helical" evidence="6">
    <location>
        <begin position="42"/>
        <end position="64"/>
    </location>
</feature>
<feature type="transmembrane region" description="Helical" evidence="6">
    <location>
        <begin position="330"/>
        <end position="352"/>
    </location>
</feature>
<dbReference type="EMBL" id="MCFL01000016">
    <property type="protein sequence ID" value="ORZ36605.1"/>
    <property type="molecule type" value="Genomic_DNA"/>
</dbReference>
<dbReference type="GO" id="GO:0005886">
    <property type="term" value="C:plasma membrane"/>
    <property type="evidence" value="ECO:0007669"/>
    <property type="project" value="UniProtKB-SubCell"/>
</dbReference>
<feature type="transmembrane region" description="Helical" evidence="6">
    <location>
        <begin position="255"/>
        <end position="280"/>
    </location>
</feature>
<comment type="caution">
    <text evidence="7">The sequence shown here is derived from an EMBL/GenBank/DDBJ whole genome shotgun (WGS) entry which is preliminary data.</text>
</comment>
<feature type="transmembrane region" description="Helical" evidence="6">
    <location>
        <begin position="102"/>
        <end position="120"/>
    </location>
</feature>
<feature type="transmembrane region" description="Helical" evidence="6">
    <location>
        <begin position="71"/>
        <end position="90"/>
    </location>
</feature>
<dbReference type="Gene3D" id="1.20.1740.10">
    <property type="entry name" value="Amino acid/polyamine transporter I"/>
    <property type="match status" value="1"/>
</dbReference>
<keyword evidence="8" id="KW-1185">Reference proteome</keyword>
<dbReference type="InterPro" id="IPR050367">
    <property type="entry name" value="APC_superfamily"/>
</dbReference>
<protein>
    <submittedName>
        <fullName evidence="7">Amino acid/polyamine transporter</fullName>
    </submittedName>
</protein>
<keyword evidence="3 6" id="KW-0812">Transmembrane</keyword>
<organism evidence="7 8">
    <name type="scientific">Catenaria anguillulae PL171</name>
    <dbReference type="NCBI Taxonomy" id="765915"/>
    <lineage>
        <taxon>Eukaryota</taxon>
        <taxon>Fungi</taxon>
        <taxon>Fungi incertae sedis</taxon>
        <taxon>Blastocladiomycota</taxon>
        <taxon>Blastocladiomycetes</taxon>
        <taxon>Blastocladiales</taxon>
        <taxon>Catenariaceae</taxon>
        <taxon>Catenaria</taxon>
    </lineage>
</organism>
<feature type="transmembrane region" description="Helical" evidence="6">
    <location>
        <begin position="202"/>
        <end position="225"/>
    </location>
</feature>
<evidence type="ECO:0000256" key="2">
    <source>
        <dbReference type="ARBA" id="ARBA00022475"/>
    </source>
</evidence>
<proteinExistence type="predicted"/>
<accession>A0A1Y2HPS6</accession>
<dbReference type="Proteomes" id="UP000193411">
    <property type="component" value="Unassembled WGS sequence"/>
</dbReference>
<dbReference type="GO" id="GO:0022857">
    <property type="term" value="F:transmembrane transporter activity"/>
    <property type="evidence" value="ECO:0007669"/>
    <property type="project" value="InterPro"/>
</dbReference>
<evidence type="ECO:0000256" key="1">
    <source>
        <dbReference type="ARBA" id="ARBA00004651"/>
    </source>
</evidence>
<feature type="transmembrane region" description="Helical" evidence="6">
    <location>
        <begin position="399"/>
        <end position="419"/>
    </location>
</feature>
<evidence type="ECO:0000256" key="4">
    <source>
        <dbReference type="ARBA" id="ARBA00022989"/>
    </source>
</evidence>
<evidence type="ECO:0000313" key="8">
    <source>
        <dbReference type="Proteomes" id="UP000193411"/>
    </source>
</evidence>
<evidence type="ECO:0000256" key="3">
    <source>
        <dbReference type="ARBA" id="ARBA00022692"/>
    </source>
</evidence>
<reference evidence="7 8" key="1">
    <citation type="submission" date="2016-07" db="EMBL/GenBank/DDBJ databases">
        <title>Pervasive Adenine N6-methylation of Active Genes in Fungi.</title>
        <authorList>
            <consortium name="DOE Joint Genome Institute"/>
            <person name="Mondo S.J."/>
            <person name="Dannebaum R.O."/>
            <person name="Kuo R.C."/>
            <person name="Labutti K."/>
            <person name="Haridas S."/>
            <person name="Kuo A."/>
            <person name="Salamov A."/>
            <person name="Ahrendt S.R."/>
            <person name="Lipzen A."/>
            <person name="Sullivan W."/>
            <person name="Andreopoulos W.B."/>
            <person name="Clum A."/>
            <person name="Lindquist E."/>
            <person name="Daum C."/>
            <person name="Ramamoorthy G.K."/>
            <person name="Gryganskyi A."/>
            <person name="Culley D."/>
            <person name="Magnuson J.K."/>
            <person name="James T.Y."/>
            <person name="O'Malley M.A."/>
            <person name="Stajich J.E."/>
            <person name="Spatafora J.W."/>
            <person name="Visel A."/>
            <person name="Grigoriev I.V."/>
        </authorList>
    </citation>
    <scope>NUCLEOTIDE SEQUENCE [LARGE SCALE GENOMIC DNA]</scope>
    <source>
        <strain evidence="7 8">PL171</strain>
    </source>
</reference>